<name>A0A8S3DIS2_9BILA</name>
<sequence length="36" mass="3959">MRTINIQSLTVNDSNATQRRALNDYLLSSSSSSTLT</sequence>
<proteinExistence type="predicted"/>
<feature type="non-terminal residue" evidence="1">
    <location>
        <position position="36"/>
    </location>
</feature>
<accession>A0A8S3DIS2</accession>
<organism evidence="1 2">
    <name type="scientific">Rotaria magnacalcarata</name>
    <dbReference type="NCBI Taxonomy" id="392030"/>
    <lineage>
        <taxon>Eukaryota</taxon>
        <taxon>Metazoa</taxon>
        <taxon>Spiralia</taxon>
        <taxon>Gnathifera</taxon>
        <taxon>Rotifera</taxon>
        <taxon>Eurotatoria</taxon>
        <taxon>Bdelloidea</taxon>
        <taxon>Philodinida</taxon>
        <taxon>Philodinidae</taxon>
        <taxon>Rotaria</taxon>
    </lineage>
</organism>
<comment type="caution">
    <text evidence="1">The sequence shown here is derived from an EMBL/GenBank/DDBJ whole genome shotgun (WGS) entry which is preliminary data.</text>
</comment>
<reference evidence="1" key="1">
    <citation type="submission" date="2021-02" db="EMBL/GenBank/DDBJ databases">
        <authorList>
            <person name="Nowell W R."/>
        </authorList>
    </citation>
    <scope>NUCLEOTIDE SEQUENCE</scope>
</reference>
<evidence type="ECO:0000313" key="2">
    <source>
        <dbReference type="Proteomes" id="UP000676336"/>
    </source>
</evidence>
<evidence type="ECO:0000313" key="1">
    <source>
        <dbReference type="EMBL" id="CAF5016474.1"/>
    </source>
</evidence>
<protein>
    <submittedName>
        <fullName evidence="1">Uncharacterized protein</fullName>
    </submittedName>
</protein>
<dbReference type="AlphaFoldDB" id="A0A8S3DIS2"/>
<gene>
    <name evidence="1" type="ORF">SMN809_LOCUS57444</name>
</gene>
<dbReference type="Proteomes" id="UP000676336">
    <property type="component" value="Unassembled WGS sequence"/>
</dbReference>
<dbReference type="EMBL" id="CAJOBI010210360">
    <property type="protein sequence ID" value="CAF5016474.1"/>
    <property type="molecule type" value="Genomic_DNA"/>
</dbReference>